<dbReference type="EMBL" id="CP101989">
    <property type="protein sequence ID" value="UUI64876.1"/>
    <property type="molecule type" value="Genomic_DNA"/>
</dbReference>
<evidence type="ECO:0000313" key="2">
    <source>
        <dbReference type="Proteomes" id="UP001317322"/>
    </source>
</evidence>
<proteinExistence type="predicted"/>
<dbReference type="InterPro" id="IPR029060">
    <property type="entry name" value="PIN-like_dom_sf"/>
</dbReference>
<accession>A0ABY5K348</accession>
<organism evidence="1 2">
    <name type="scientific">Cellulomonas wangsupingiae</name>
    <dbReference type="NCBI Taxonomy" id="2968085"/>
    <lineage>
        <taxon>Bacteria</taxon>
        <taxon>Bacillati</taxon>
        <taxon>Actinomycetota</taxon>
        <taxon>Actinomycetes</taxon>
        <taxon>Micrococcales</taxon>
        <taxon>Cellulomonadaceae</taxon>
        <taxon>Cellulomonas</taxon>
    </lineage>
</organism>
<evidence type="ECO:0000313" key="1">
    <source>
        <dbReference type="EMBL" id="UUI64876.1"/>
    </source>
</evidence>
<dbReference type="RefSeq" id="WP_227563366.1">
    <property type="nucleotide sequence ID" value="NZ_CP101989.1"/>
</dbReference>
<dbReference type="SUPFAM" id="SSF88723">
    <property type="entry name" value="PIN domain-like"/>
    <property type="match status" value="1"/>
</dbReference>
<sequence length="193" mass="21734">MQGTGPYSAFVDANVWFSRTLRDWLGMLYTVPESPPFVAHWTEDVLAELIYHLRKKNPSWPGDRITGIRDQLAGTFEAGRVERFDVDATYRGRDAGDAHVHAAAMACRADVLITCNGADFTWDENTSPYEVMHPDDFLVLVDDSSPELVATVVSQMCAYWVRRRGEADLTASLRSADCPQFADRVLAHLHRQM</sequence>
<gene>
    <name evidence="1" type="ORF">NP075_17460</name>
</gene>
<dbReference type="Proteomes" id="UP001317322">
    <property type="component" value="Chromosome"/>
</dbReference>
<protein>
    <submittedName>
        <fullName evidence="1">PIN domain-containing protein</fullName>
    </submittedName>
</protein>
<name>A0ABY5K348_9CELL</name>
<reference evidence="1 2" key="1">
    <citation type="submission" date="2022-07" db="EMBL/GenBank/DDBJ databases">
        <title>Novel species in genus cellulomonas.</title>
        <authorList>
            <person name="Ye L."/>
        </authorList>
    </citation>
    <scope>NUCLEOTIDE SEQUENCE [LARGE SCALE GENOMIC DNA]</scope>
    <source>
        <strain evidence="2">zg-Y908</strain>
    </source>
</reference>
<keyword evidence="2" id="KW-1185">Reference proteome</keyword>